<feature type="transmembrane region" description="Helical" evidence="1">
    <location>
        <begin position="377"/>
        <end position="396"/>
    </location>
</feature>
<keyword evidence="1" id="KW-0812">Transmembrane</keyword>
<organism evidence="2 3">
    <name type="scientific">Microbacterium koreense</name>
    <dbReference type="NCBI Taxonomy" id="323761"/>
    <lineage>
        <taxon>Bacteria</taxon>
        <taxon>Bacillati</taxon>
        <taxon>Actinomycetota</taxon>
        <taxon>Actinomycetes</taxon>
        <taxon>Micrococcales</taxon>
        <taxon>Microbacteriaceae</taxon>
        <taxon>Microbacterium</taxon>
    </lineage>
</organism>
<feature type="transmembrane region" description="Helical" evidence="1">
    <location>
        <begin position="215"/>
        <end position="239"/>
    </location>
</feature>
<sequence length="495" mass="49016">MSTRTAAALRIWRSRSLRTAGDRAYAGYLALLVALVVVFPLVRAAGVALTSPGAVTILTASVTPAHAAVVTAMLWAGALTLGRVRGPALRPPFPTRALATSDISRVEAFGGVFVRSGAVLTGAVAGAAGLMGAGLGLSGAAAPGAVTLFVLAGACVGATASVAWLVGQAVPRLAGALALALLTLGPLILIAPGLLPLTPWGWAGILLSSTPAPAALAPLGALVALLVAAVPGLLARLTLERLSVQAMRWERAAGEASIMELASATAVYRATPSVGRRLRAVRPAAARWRVFLARDTVGAARTPVRLAAGILTLTAAGGLLALAAAPGLGAPLGAIAGLLLFAGLGPVTDGVRHAANIAGDLPLYGLSDGSLLAHHSLFPLVLTLAIVGGVATAGFVSAGFGIGAASGTIVGGLLALLVRIAHALKGPLPPALLAPIPTPFGDLGGAVRLLWAVDGIVLCAGAGVAASILVTAPVAAIAMGAVMVAIVAHRWRNRR</sequence>
<dbReference type="RefSeq" id="WP_378783338.1">
    <property type="nucleotide sequence ID" value="NZ_JBHTIM010000001.1"/>
</dbReference>
<evidence type="ECO:0008006" key="4">
    <source>
        <dbReference type="Google" id="ProtNLM"/>
    </source>
</evidence>
<gene>
    <name evidence="2" type="ORF">ACFQZV_12860</name>
</gene>
<feature type="transmembrane region" description="Helical" evidence="1">
    <location>
        <begin position="463"/>
        <end position="488"/>
    </location>
</feature>
<feature type="transmembrane region" description="Helical" evidence="1">
    <location>
        <begin position="112"/>
        <end position="133"/>
    </location>
</feature>
<feature type="transmembrane region" description="Helical" evidence="1">
    <location>
        <begin position="145"/>
        <end position="166"/>
    </location>
</feature>
<accession>A0ABW2ZU96</accession>
<keyword evidence="3" id="KW-1185">Reference proteome</keyword>
<keyword evidence="1" id="KW-0472">Membrane</keyword>
<dbReference type="Proteomes" id="UP001597042">
    <property type="component" value="Unassembled WGS sequence"/>
</dbReference>
<proteinExistence type="predicted"/>
<feature type="transmembrane region" description="Helical" evidence="1">
    <location>
        <begin position="402"/>
        <end position="420"/>
    </location>
</feature>
<keyword evidence="1" id="KW-1133">Transmembrane helix</keyword>
<protein>
    <recommendedName>
        <fullName evidence="4">ABC-2 type transport system permease protein</fullName>
    </recommendedName>
</protein>
<comment type="caution">
    <text evidence="2">The sequence shown here is derived from an EMBL/GenBank/DDBJ whole genome shotgun (WGS) entry which is preliminary data.</text>
</comment>
<dbReference type="EMBL" id="JBHTIM010000001">
    <property type="protein sequence ID" value="MFD0782186.1"/>
    <property type="molecule type" value="Genomic_DNA"/>
</dbReference>
<evidence type="ECO:0000313" key="3">
    <source>
        <dbReference type="Proteomes" id="UP001597042"/>
    </source>
</evidence>
<feature type="transmembrane region" description="Helical" evidence="1">
    <location>
        <begin position="173"/>
        <end position="195"/>
    </location>
</feature>
<name>A0ABW2ZU96_9MICO</name>
<feature type="transmembrane region" description="Helical" evidence="1">
    <location>
        <begin position="304"/>
        <end position="324"/>
    </location>
</feature>
<feature type="transmembrane region" description="Helical" evidence="1">
    <location>
        <begin position="54"/>
        <end position="81"/>
    </location>
</feature>
<evidence type="ECO:0000256" key="1">
    <source>
        <dbReference type="SAM" id="Phobius"/>
    </source>
</evidence>
<evidence type="ECO:0000313" key="2">
    <source>
        <dbReference type="EMBL" id="MFD0782186.1"/>
    </source>
</evidence>
<reference evidence="3" key="1">
    <citation type="journal article" date="2019" name="Int. J. Syst. Evol. Microbiol.">
        <title>The Global Catalogue of Microorganisms (GCM) 10K type strain sequencing project: providing services to taxonomists for standard genome sequencing and annotation.</title>
        <authorList>
            <consortium name="The Broad Institute Genomics Platform"/>
            <consortium name="The Broad Institute Genome Sequencing Center for Infectious Disease"/>
            <person name="Wu L."/>
            <person name="Ma J."/>
        </authorList>
    </citation>
    <scope>NUCLEOTIDE SEQUENCE [LARGE SCALE GENOMIC DNA]</scope>
    <source>
        <strain evidence="3">CCUG 50754</strain>
    </source>
</reference>